<dbReference type="GO" id="GO:0005737">
    <property type="term" value="C:cytoplasm"/>
    <property type="evidence" value="ECO:0007669"/>
    <property type="project" value="InterPro"/>
</dbReference>
<dbReference type="EMBL" id="BMLF01000002">
    <property type="protein sequence ID" value="GGM09521.1"/>
    <property type="molecule type" value="Genomic_DNA"/>
</dbReference>
<dbReference type="GO" id="GO:0006559">
    <property type="term" value="P:L-phenylalanine catabolic process"/>
    <property type="evidence" value="ECO:0007669"/>
    <property type="project" value="TreeGrafter"/>
</dbReference>
<feature type="domain" description="GST N-terminal" evidence="2">
    <location>
        <begin position="1"/>
        <end position="78"/>
    </location>
</feature>
<protein>
    <submittedName>
        <fullName evidence="4">Maleylacetoacetate isomerase</fullName>
    </submittedName>
</protein>
<dbReference type="RefSeq" id="WP_028286802.1">
    <property type="nucleotide sequence ID" value="NZ_BMLF01000002.1"/>
</dbReference>
<keyword evidence="5" id="KW-1185">Reference proteome</keyword>
<dbReference type="PANTHER" id="PTHR42673">
    <property type="entry name" value="MALEYLACETOACETATE ISOMERASE"/>
    <property type="match status" value="1"/>
</dbReference>
<evidence type="ECO:0000313" key="5">
    <source>
        <dbReference type="Proteomes" id="UP000649829"/>
    </source>
</evidence>
<dbReference type="GO" id="GO:0004364">
    <property type="term" value="F:glutathione transferase activity"/>
    <property type="evidence" value="ECO:0007669"/>
    <property type="project" value="TreeGrafter"/>
</dbReference>
<dbReference type="GO" id="GO:0006749">
    <property type="term" value="P:glutathione metabolic process"/>
    <property type="evidence" value="ECO:0007669"/>
    <property type="project" value="TreeGrafter"/>
</dbReference>
<dbReference type="PROSITE" id="PS50405">
    <property type="entry name" value="GST_CTER"/>
    <property type="match status" value="1"/>
</dbReference>
<evidence type="ECO:0000256" key="1">
    <source>
        <dbReference type="ARBA" id="ARBA00010007"/>
    </source>
</evidence>
<dbReference type="InterPro" id="IPR034330">
    <property type="entry name" value="GST_Zeta_C"/>
</dbReference>
<evidence type="ECO:0000259" key="2">
    <source>
        <dbReference type="PROSITE" id="PS50404"/>
    </source>
</evidence>
<dbReference type="GO" id="GO:0016034">
    <property type="term" value="F:maleylacetoacetate isomerase activity"/>
    <property type="evidence" value="ECO:0007669"/>
    <property type="project" value="TreeGrafter"/>
</dbReference>
<comment type="caution">
    <text evidence="4">The sequence shown here is derived from an EMBL/GenBank/DDBJ whole genome shotgun (WGS) entry which is preliminary data.</text>
</comment>
<feature type="domain" description="GST C-terminal" evidence="3">
    <location>
        <begin position="83"/>
        <end position="211"/>
    </location>
</feature>
<dbReference type="AlphaFoldDB" id="A0A917T3N2"/>
<reference evidence="4" key="2">
    <citation type="submission" date="2020-09" db="EMBL/GenBank/DDBJ databases">
        <authorList>
            <person name="Sun Q."/>
            <person name="Zhou Y."/>
        </authorList>
    </citation>
    <scope>NUCLEOTIDE SEQUENCE</scope>
    <source>
        <strain evidence="4">CGMCC 1.6293</strain>
    </source>
</reference>
<dbReference type="InterPro" id="IPR036282">
    <property type="entry name" value="Glutathione-S-Trfase_C_sf"/>
</dbReference>
<dbReference type="SFLD" id="SFLDG00358">
    <property type="entry name" value="Main_(cytGST)"/>
    <property type="match status" value="1"/>
</dbReference>
<sequence length="211" mass="22392">MKLLARSGSSAAYRCRIALNLKGIAAEIENLPAGAHRDAAYLSVNPQGRIPALLTDEGALVQSMAILDYLDELVPDPSLLPEGLHARARARGVAQIIVADVHPLQNVGAMEVMGGMFGVDAEGQRAWARHWIERGLAACEALLARETHGGAYAFGDRPGLADLCLVPQMRNAARFGADVSGLIRINAVTEACLVHPAFVAAHPDRHPDPDG</sequence>
<dbReference type="CDD" id="cd03191">
    <property type="entry name" value="GST_C_Zeta"/>
    <property type="match status" value="1"/>
</dbReference>
<dbReference type="PANTHER" id="PTHR42673:SF21">
    <property type="entry name" value="GLUTATHIONE S-TRANSFERASE YFCF"/>
    <property type="match status" value="1"/>
</dbReference>
<organism evidence="4 5">
    <name type="scientific">Pseudooceanicola nanhaiensis</name>
    <dbReference type="NCBI Taxonomy" id="375761"/>
    <lineage>
        <taxon>Bacteria</taxon>
        <taxon>Pseudomonadati</taxon>
        <taxon>Pseudomonadota</taxon>
        <taxon>Alphaproteobacteria</taxon>
        <taxon>Rhodobacterales</taxon>
        <taxon>Paracoccaceae</taxon>
        <taxon>Pseudooceanicola</taxon>
    </lineage>
</organism>
<dbReference type="Pfam" id="PF13417">
    <property type="entry name" value="GST_N_3"/>
    <property type="match status" value="1"/>
</dbReference>
<dbReference type="InterPro" id="IPR040079">
    <property type="entry name" value="Glutathione_S-Trfase"/>
</dbReference>
<evidence type="ECO:0000259" key="3">
    <source>
        <dbReference type="PROSITE" id="PS50405"/>
    </source>
</evidence>
<dbReference type="InterPro" id="IPR004045">
    <property type="entry name" value="Glutathione_S-Trfase_N"/>
</dbReference>
<dbReference type="SUPFAM" id="SSF47616">
    <property type="entry name" value="GST C-terminal domain-like"/>
    <property type="match status" value="1"/>
</dbReference>
<dbReference type="SUPFAM" id="SSF52833">
    <property type="entry name" value="Thioredoxin-like"/>
    <property type="match status" value="1"/>
</dbReference>
<dbReference type="InterPro" id="IPR005955">
    <property type="entry name" value="GST_Zeta"/>
</dbReference>
<accession>A0A917T3N2</accession>
<comment type="similarity">
    <text evidence="1">Belongs to the GST superfamily. Zeta family.</text>
</comment>
<reference evidence="4" key="1">
    <citation type="journal article" date="2014" name="Int. J. Syst. Evol. Microbiol.">
        <title>Complete genome sequence of Corynebacterium casei LMG S-19264T (=DSM 44701T), isolated from a smear-ripened cheese.</title>
        <authorList>
            <consortium name="US DOE Joint Genome Institute (JGI-PGF)"/>
            <person name="Walter F."/>
            <person name="Albersmeier A."/>
            <person name="Kalinowski J."/>
            <person name="Ruckert C."/>
        </authorList>
    </citation>
    <scope>NUCLEOTIDE SEQUENCE</scope>
    <source>
        <strain evidence="4">CGMCC 1.6293</strain>
    </source>
</reference>
<dbReference type="InterPro" id="IPR036249">
    <property type="entry name" value="Thioredoxin-like_sf"/>
</dbReference>
<keyword evidence="4" id="KW-0413">Isomerase</keyword>
<dbReference type="SFLD" id="SFLDS00019">
    <property type="entry name" value="Glutathione_Transferase_(cytos"/>
    <property type="match status" value="1"/>
</dbReference>
<proteinExistence type="inferred from homology"/>
<evidence type="ECO:0000313" key="4">
    <source>
        <dbReference type="EMBL" id="GGM09521.1"/>
    </source>
</evidence>
<dbReference type="PROSITE" id="PS50404">
    <property type="entry name" value="GST_NTER"/>
    <property type="match status" value="1"/>
</dbReference>
<dbReference type="InterPro" id="IPR010987">
    <property type="entry name" value="Glutathione-S-Trfase_C-like"/>
</dbReference>
<dbReference type="NCBIfam" id="TIGR01262">
    <property type="entry name" value="maiA"/>
    <property type="match status" value="1"/>
</dbReference>
<gene>
    <name evidence="4" type="ORF">GCM10011534_34370</name>
</gene>
<dbReference type="Proteomes" id="UP000649829">
    <property type="component" value="Unassembled WGS sequence"/>
</dbReference>
<name>A0A917T3N2_9RHOB</name>
<dbReference type="Gene3D" id="3.40.30.10">
    <property type="entry name" value="Glutaredoxin"/>
    <property type="match status" value="1"/>
</dbReference>
<dbReference type="Gene3D" id="1.20.1050.10">
    <property type="match status" value="1"/>
</dbReference>